<organism evidence="3 4">
    <name type="scientific">Mucilaginibacter pineti</name>
    <dbReference type="NCBI Taxonomy" id="1391627"/>
    <lineage>
        <taxon>Bacteria</taxon>
        <taxon>Pseudomonadati</taxon>
        <taxon>Bacteroidota</taxon>
        <taxon>Sphingobacteriia</taxon>
        <taxon>Sphingobacteriales</taxon>
        <taxon>Sphingobacteriaceae</taxon>
        <taxon>Mucilaginibacter</taxon>
    </lineage>
</organism>
<protein>
    <recommendedName>
        <fullName evidence="5">YXWGXW repeat-containing protein</fullName>
    </recommendedName>
</protein>
<feature type="compositionally biased region" description="Polar residues" evidence="1">
    <location>
        <begin position="370"/>
        <end position="384"/>
    </location>
</feature>
<evidence type="ECO:0008006" key="5">
    <source>
        <dbReference type="Google" id="ProtNLM"/>
    </source>
</evidence>
<feature type="region of interest" description="Disordered" evidence="1">
    <location>
        <begin position="542"/>
        <end position="563"/>
    </location>
</feature>
<dbReference type="AlphaFoldDB" id="A0A1G7AXA7"/>
<reference evidence="3 4" key="1">
    <citation type="submission" date="2016-10" db="EMBL/GenBank/DDBJ databases">
        <authorList>
            <person name="de Groot N.N."/>
        </authorList>
    </citation>
    <scope>NUCLEOTIDE SEQUENCE [LARGE SCALE GENOMIC DNA]</scope>
    <source>
        <strain evidence="3 4">47C3B</strain>
    </source>
</reference>
<gene>
    <name evidence="3" type="ORF">SAMN05216464_104286</name>
</gene>
<feature type="chain" id="PRO_5011591539" description="YXWGXW repeat-containing protein" evidence="2">
    <location>
        <begin position="28"/>
        <end position="563"/>
    </location>
</feature>
<dbReference type="Proteomes" id="UP000199072">
    <property type="component" value="Unassembled WGS sequence"/>
</dbReference>
<accession>A0A1G7AXA7</accession>
<dbReference type="STRING" id="1391627.SAMN05216464_104286"/>
<dbReference type="InterPro" id="IPR046535">
    <property type="entry name" value="DUF6600"/>
</dbReference>
<keyword evidence="2" id="KW-0732">Signal</keyword>
<dbReference type="RefSeq" id="WP_162842614.1">
    <property type="nucleotide sequence ID" value="NZ_FNAI01000004.1"/>
</dbReference>
<evidence type="ECO:0000313" key="4">
    <source>
        <dbReference type="Proteomes" id="UP000199072"/>
    </source>
</evidence>
<feature type="signal peptide" evidence="2">
    <location>
        <begin position="1"/>
        <end position="27"/>
    </location>
</feature>
<evidence type="ECO:0000256" key="1">
    <source>
        <dbReference type="SAM" id="MobiDB-lite"/>
    </source>
</evidence>
<name>A0A1G7AXA7_9SPHI</name>
<feature type="compositionally biased region" description="Low complexity" evidence="1">
    <location>
        <begin position="386"/>
        <end position="453"/>
    </location>
</feature>
<keyword evidence="4" id="KW-1185">Reference proteome</keyword>
<dbReference type="EMBL" id="FNAI01000004">
    <property type="protein sequence ID" value="SDE19207.1"/>
    <property type="molecule type" value="Genomic_DNA"/>
</dbReference>
<evidence type="ECO:0000313" key="3">
    <source>
        <dbReference type="EMBL" id="SDE19207.1"/>
    </source>
</evidence>
<dbReference type="Pfam" id="PF20245">
    <property type="entry name" value="DUF6600"/>
    <property type="match status" value="1"/>
</dbReference>
<feature type="compositionally biased region" description="Basic and acidic residues" evidence="1">
    <location>
        <begin position="551"/>
        <end position="563"/>
    </location>
</feature>
<evidence type="ECO:0000256" key="2">
    <source>
        <dbReference type="SAM" id="SignalP"/>
    </source>
</evidence>
<feature type="region of interest" description="Disordered" evidence="1">
    <location>
        <begin position="259"/>
        <end position="281"/>
    </location>
</feature>
<sequence length="563" mass="65286">MKYLNKICGLGVIAFLIMLAVPNKSHAQEGGYVSDQEFYDELDPYGTWVDDPTYGNVWIPDAEDGFRPYASRGHWVVTDYGNTWVSDYPWGWATFHYGRWRYDDYYGWEWIPGHEWAPAWVNWRRGGGYYAWAPLTPGISISLSFGNNYRVPDSYWTCAPQAYIGRPNIYNYYAPHARVVNIIHQTTIINNTYVYNNRTYVTGPRITEIRKVTRENVRVYKVGNASRNTGNTTITNNTLNVYRPQIRKTADARPARVVNGNEYRKEHPTEGIANRQGGQATINRNNAARLAAVAKSNNEKLVKVNHDRPATATRPGQPDNKRPDQPNTRPAQAGARPTPAQGDNKRPDQNTRPGQSGVKPAVQPGARPTRQPNNAQATDQNKVRLQQEQARQQQEQVKQKQQQGRQTGQQQQDQAKQQQAQQRQQQADQAKQQQLQQRQQQAGQAKQQQAQQRQQQQEQAKQQQLQQRQQQQEQAKQQQVQQRQQQQEQAKQQQLQQRQQQQEQAKQQQQVQQRQQQQQAQQQQAQQRQQQQAQQRQAQQQAQRQQQQKQQQEKRPVARPVDQ</sequence>
<proteinExistence type="predicted"/>
<feature type="compositionally biased region" description="Basic and acidic residues" evidence="1">
    <location>
        <begin position="297"/>
        <end position="309"/>
    </location>
</feature>
<feature type="region of interest" description="Disordered" evidence="1">
    <location>
        <begin position="296"/>
        <end position="453"/>
    </location>
</feature>